<evidence type="ECO:0000256" key="1">
    <source>
        <dbReference type="SAM" id="Coils"/>
    </source>
</evidence>
<evidence type="ECO:0000313" key="3">
    <source>
        <dbReference type="EMBL" id="ORZ06277.1"/>
    </source>
</evidence>
<name>A0A1X2HZV0_9FUNG</name>
<dbReference type="AlphaFoldDB" id="A0A1X2HZV0"/>
<protein>
    <submittedName>
        <fullName evidence="3">Uncharacterized protein</fullName>
    </submittedName>
</protein>
<sequence>MNNSSEIKATLGEMKRALANQSSDLQRYKALLNNQAKQNQQLHQQNVQILDILKNMQGSNNNDVNSVHQPLYETHERDLPAPRSDKKFKKDGTPASRTTTQTDYKEALRVLMDKNDVEADLIFFNNMANSICAELKANNPQFGVIPTTSLSTGLKAIGFATSLANETPSQVTIDEEEIDGEFEEDERVSHMHIDLNGDGDDFNDNDDIPYRPAKRRALNVFFPHLYQIKTAAEKKKEKLAGYLLNDGQKTAFVDKFGPSSGVVYGIDLRNLGAVMRQTILQSCDPALDCFLDAFFVSYAHGLKQPVRSIRDFESAFSTELNMDLVLSSRHLFLDFGCERFSRRASHTALWKVTDPYAAGVYHRSLRIRVKIDTRS</sequence>
<proteinExistence type="predicted"/>
<feature type="coiled-coil region" evidence="1">
    <location>
        <begin position="18"/>
        <end position="45"/>
    </location>
</feature>
<gene>
    <name evidence="3" type="ORF">BCR42DRAFT_443376</name>
</gene>
<dbReference type="EMBL" id="MCGE01000040">
    <property type="protein sequence ID" value="ORZ06277.1"/>
    <property type="molecule type" value="Genomic_DNA"/>
</dbReference>
<feature type="compositionally biased region" description="Basic and acidic residues" evidence="2">
    <location>
        <begin position="74"/>
        <end position="92"/>
    </location>
</feature>
<accession>A0A1X2HZV0</accession>
<organism evidence="3 4">
    <name type="scientific">Absidia repens</name>
    <dbReference type="NCBI Taxonomy" id="90262"/>
    <lineage>
        <taxon>Eukaryota</taxon>
        <taxon>Fungi</taxon>
        <taxon>Fungi incertae sedis</taxon>
        <taxon>Mucoromycota</taxon>
        <taxon>Mucoromycotina</taxon>
        <taxon>Mucoromycetes</taxon>
        <taxon>Mucorales</taxon>
        <taxon>Cunninghamellaceae</taxon>
        <taxon>Absidia</taxon>
    </lineage>
</organism>
<reference evidence="3 4" key="1">
    <citation type="submission" date="2016-07" db="EMBL/GenBank/DDBJ databases">
        <title>Pervasive Adenine N6-methylation of Active Genes in Fungi.</title>
        <authorList>
            <consortium name="DOE Joint Genome Institute"/>
            <person name="Mondo S.J."/>
            <person name="Dannebaum R.O."/>
            <person name="Kuo R.C."/>
            <person name="Labutti K."/>
            <person name="Haridas S."/>
            <person name="Kuo A."/>
            <person name="Salamov A."/>
            <person name="Ahrendt S.R."/>
            <person name="Lipzen A."/>
            <person name="Sullivan W."/>
            <person name="Andreopoulos W.B."/>
            <person name="Clum A."/>
            <person name="Lindquist E."/>
            <person name="Daum C."/>
            <person name="Ramamoorthy G.K."/>
            <person name="Gryganskyi A."/>
            <person name="Culley D."/>
            <person name="Magnuson J.K."/>
            <person name="James T.Y."/>
            <person name="O'Malley M.A."/>
            <person name="Stajich J.E."/>
            <person name="Spatafora J.W."/>
            <person name="Visel A."/>
            <person name="Grigoriev I.V."/>
        </authorList>
    </citation>
    <scope>NUCLEOTIDE SEQUENCE [LARGE SCALE GENOMIC DNA]</scope>
    <source>
        <strain evidence="3 4">NRRL 1336</strain>
    </source>
</reference>
<keyword evidence="4" id="KW-1185">Reference proteome</keyword>
<dbReference type="Proteomes" id="UP000193560">
    <property type="component" value="Unassembled WGS sequence"/>
</dbReference>
<comment type="caution">
    <text evidence="3">The sequence shown here is derived from an EMBL/GenBank/DDBJ whole genome shotgun (WGS) entry which is preliminary data.</text>
</comment>
<feature type="region of interest" description="Disordered" evidence="2">
    <location>
        <begin position="74"/>
        <end position="100"/>
    </location>
</feature>
<keyword evidence="1" id="KW-0175">Coiled coil</keyword>
<evidence type="ECO:0000256" key="2">
    <source>
        <dbReference type="SAM" id="MobiDB-lite"/>
    </source>
</evidence>
<evidence type="ECO:0000313" key="4">
    <source>
        <dbReference type="Proteomes" id="UP000193560"/>
    </source>
</evidence>